<dbReference type="InterPro" id="IPR034078">
    <property type="entry name" value="NFX1_fam"/>
</dbReference>
<evidence type="ECO:0000256" key="12">
    <source>
        <dbReference type="SAM" id="MobiDB-lite"/>
    </source>
</evidence>
<dbReference type="GO" id="GO:0005634">
    <property type="term" value="C:nucleus"/>
    <property type="evidence" value="ECO:0007669"/>
    <property type="project" value="UniProtKB-SubCell"/>
</dbReference>
<dbReference type="FunFam" id="3.30.390.110:FF:000001">
    <property type="entry name" value="Protein MAK16 homolog"/>
    <property type="match status" value="1"/>
</dbReference>
<keyword evidence="16" id="KW-1185">Reference proteome</keyword>
<dbReference type="CDD" id="cd06008">
    <property type="entry name" value="NF-X1-zinc-finger"/>
    <property type="match status" value="6"/>
</dbReference>
<keyword evidence="7" id="KW-0862">Zinc</keyword>
<dbReference type="GO" id="GO:0003700">
    <property type="term" value="F:DNA-binding transcription factor activity"/>
    <property type="evidence" value="ECO:0007669"/>
    <property type="project" value="InterPro"/>
</dbReference>
<keyword evidence="8" id="KW-0805">Transcription regulation</keyword>
<dbReference type="GO" id="GO:0042273">
    <property type="term" value="P:ribosomal large subunit biogenesis"/>
    <property type="evidence" value="ECO:0007669"/>
    <property type="project" value="UniProtKB-ARBA"/>
</dbReference>
<dbReference type="PROSITE" id="PS50089">
    <property type="entry name" value="ZF_RING_2"/>
    <property type="match status" value="1"/>
</dbReference>
<dbReference type="GO" id="GO:0003676">
    <property type="term" value="F:nucleic acid binding"/>
    <property type="evidence" value="ECO:0007669"/>
    <property type="project" value="UniProtKB-UniRule"/>
</dbReference>
<evidence type="ECO:0000256" key="6">
    <source>
        <dbReference type="ARBA" id="ARBA00022771"/>
    </source>
</evidence>
<dbReference type="InterPro" id="IPR001841">
    <property type="entry name" value="Znf_RING"/>
</dbReference>
<proteinExistence type="inferred from homology"/>
<feature type="region of interest" description="Disordered" evidence="12">
    <location>
        <begin position="1066"/>
        <end position="1094"/>
    </location>
</feature>
<feature type="compositionally biased region" description="Basic and acidic residues" evidence="12">
    <location>
        <begin position="133"/>
        <end position="142"/>
    </location>
</feature>
<feature type="region of interest" description="Disordered" evidence="12">
    <location>
        <begin position="1304"/>
        <end position="1394"/>
    </location>
</feature>
<evidence type="ECO:0000256" key="10">
    <source>
        <dbReference type="ARBA" id="ARBA00023242"/>
    </source>
</evidence>
<feature type="region of interest" description="Disordered" evidence="12">
    <location>
        <begin position="1"/>
        <end position="193"/>
    </location>
</feature>
<dbReference type="InterPro" id="IPR036867">
    <property type="entry name" value="R3H_dom_sf"/>
</dbReference>
<dbReference type="Pfam" id="PF01422">
    <property type="entry name" value="zf-NF-X1"/>
    <property type="match status" value="7"/>
</dbReference>
<evidence type="ECO:0000256" key="2">
    <source>
        <dbReference type="ARBA" id="ARBA00005514"/>
    </source>
</evidence>
<evidence type="ECO:0000259" key="14">
    <source>
        <dbReference type="PROSITE" id="PS51061"/>
    </source>
</evidence>
<keyword evidence="4" id="KW-0479">Metal-binding</keyword>
<dbReference type="Pfam" id="PF01424">
    <property type="entry name" value="R3H"/>
    <property type="match status" value="1"/>
</dbReference>
<comment type="similarity">
    <text evidence="3">Belongs to the NFX1 family.</text>
</comment>
<dbReference type="SMART" id="SM00438">
    <property type="entry name" value="ZnF_NFX"/>
    <property type="match status" value="10"/>
</dbReference>
<dbReference type="GO" id="GO:0008270">
    <property type="term" value="F:zinc ion binding"/>
    <property type="evidence" value="ECO:0007669"/>
    <property type="project" value="UniProtKB-KW"/>
</dbReference>
<feature type="compositionally biased region" description="Basic and acidic residues" evidence="12">
    <location>
        <begin position="765"/>
        <end position="785"/>
    </location>
</feature>
<keyword evidence="9" id="KW-0804">Transcription</keyword>
<evidence type="ECO:0000256" key="7">
    <source>
        <dbReference type="ARBA" id="ARBA00022833"/>
    </source>
</evidence>
<keyword evidence="5" id="KW-0677">Repeat</keyword>
<dbReference type="SUPFAM" id="SSF57850">
    <property type="entry name" value="RING/U-box"/>
    <property type="match status" value="1"/>
</dbReference>
<feature type="domain" description="RING-type" evidence="13">
    <location>
        <begin position="214"/>
        <end position="267"/>
    </location>
</feature>
<evidence type="ECO:0000256" key="11">
    <source>
        <dbReference type="PROSITE-ProRule" id="PRU00175"/>
    </source>
</evidence>
<dbReference type="InterPro" id="IPR029004">
    <property type="entry name" value="Ribosomal_eL28/Mak16"/>
</dbReference>
<feature type="compositionally biased region" description="Basic and acidic residues" evidence="12">
    <location>
        <begin position="155"/>
        <end position="164"/>
    </location>
</feature>
<dbReference type="PANTHER" id="PTHR12360:SF12">
    <property type="entry name" value="TRANSCRIPTIONAL REPRESSOR NF-X1"/>
    <property type="match status" value="1"/>
</dbReference>
<dbReference type="Pfam" id="PF04874">
    <property type="entry name" value="Mak16"/>
    <property type="match status" value="1"/>
</dbReference>
<feature type="compositionally biased region" description="Basic residues" evidence="12">
    <location>
        <begin position="1382"/>
        <end position="1394"/>
    </location>
</feature>
<protein>
    <submittedName>
        <fullName evidence="15">Uncharacterized protein</fullName>
    </submittedName>
</protein>
<comment type="similarity">
    <text evidence="2">Belongs to the MAK16 family.</text>
</comment>
<organism evidence="15 16">
    <name type="scientific">Caenorhabditis briggsae</name>
    <dbReference type="NCBI Taxonomy" id="6238"/>
    <lineage>
        <taxon>Eukaryota</taxon>
        <taxon>Metazoa</taxon>
        <taxon>Ecdysozoa</taxon>
        <taxon>Nematoda</taxon>
        <taxon>Chromadorea</taxon>
        <taxon>Rhabditida</taxon>
        <taxon>Rhabditina</taxon>
        <taxon>Rhabditomorpha</taxon>
        <taxon>Rhabditoidea</taxon>
        <taxon>Rhabditidae</taxon>
        <taxon>Peloderinae</taxon>
        <taxon>Caenorhabditis</taxon>
    </lineage>
</organism>
<evidence type="ECO:0000256" key="9">
    <source>
        <dbReference type="ARBA" id="ARBA00023163"/>
    </source>
</evidence>
<sequence>MADTIEASSNIATSSNPPRQGPKRGRGGRFRQAPREGGAEIAAGNQDAAPQMNPRGGRRGFNGNRRGKAQKEGPSGRQPQPKPLHAFNPNAPVFNPSVPPPELPASTTEGPSNQKRQNPNPRRRGGQGGQQNEQRRQLEIQEGRQPNRNQSGPNRPDRREENRRGAPGNYRRGQGARRREQKEEQLTEEETAMLADKPLRERLVYMLENNKYECAICYTRITTRQGVWSCKTCYHIFHISTGCITDWAKSSRDKEAGSNTWRCPTCQTENETMPYNYYCFCGKQRNPNFRVGEVPHSCGEICGGTRKFGCPHPCNELCHPGPCSECKLYVTKSCNCGKTKKSVRCGSGQSVLCDTVCGKTLPCGQHTCEKVCHSGECGDCTVVLEQECFCGKKPKEVVCNPTACQKYSCGSECDGMFSCGVHRCTKKCHGKECGDCETGVNRIRTCPCGRNSLQSLGIVREKCTDKVPTCDSICDKWLTCGTPGKNHRCREKCHEDQCPPCNLNTSVVCRCGSSKGVILCEEYLEIMRTTGEYLCTKRCRKKKSCGMHKCQEVCCIQDEHYCLQMCNKRLSCGIHTCENVCHAGQCRPCLQASFDEQFCHCGHTVRMPPIPCGARLPVCSQPCARPHSCDHPVNHKCHGEPNCPPCTHLTDKTCYGGHTVRKNIPCHIQSVSCGVICQKPLKCGVHVCQRTCHGDECEKEGEQCTKKCEAIREHCEHPCGLPCHKDSPCEPSPCKTNVQITCECGRLKKAAPCCEVDKLIEAKQEKEETEKSGDSGDSGDQDKPGKLVRSSSFSQLNCMKCDDDCKKLERNRKVAEALEVDTDEYGMNKLTPTISFPCYLKAMVRANIDFVKNVEKVFIDLVIKVLSGEAYHDVFRAHLPPMSIEKRRFVHEYANFFNIVSESVDSPPKRSIVLTAVRGKSHQPLILISDLVNYKGALKAPGPAVVRKDLMDQAMSKKEESEGTMKPLRCTEKMVVRREARPMKEIAAPIPLKQQNQFALLGSDVDSDDEESKPTTSAAAGSSPPKDWWNDEEEPGWQKVQQKEFVVEVERDMTEEEIEAAKLIEEGPTWEDQADEDSPGVSTAEAAPPTEPSIVKNPEYDWVKMQCDDVTWNILNKGQCSYKAWSKPKMFCRNEMNLTGLCNRASCPLANSQYATVREENGVCYLYAKVVERSHYPRRLWEKTKLSKDMNKALEQISDQLIHWSEYVRHKCKARLIRIHQYLIRMRKMAVRGNQKKLIPIGRKVERREKRREEKALVAAKLDHAIEKELLARLKQGTYGDVYNFRQEAFEQMLENTEKELEIEQEVEQDDPDTGETQFVADFDSSDDEEDMEDGGDGHWSPQETDSENEDNLQPEEEEEEDSDEDGEDGEEPMEVDEPPKKKAKKEVKKKTVKKADLKKKKLKKRAHVEIEYEEEVEPRERVKA</sequence>
<keyword evidence="6 11" id="KW-0863">Zinc-finger</keyword>
<feature type="compositionally biased region" description="Acidic residues" evidence="12">
    <location>
        <begin position="1068"/>
        <end position="1078"/>
    </location>
</feature>
<dbReference type="SUPFAM" id="SSF82708">
    <property type="entry name" value="R3H domain"/>
    <property type="match status" value="1"/>
</dbReference>
<dbReference type="InterPro" id="IPR000967">
    <property type="entry name" value="Znf_NFX1"/>
</dbReference>
<evidence type="ECO:0000313" key="16">
    <source>
        <dbReference type="Proteomes" id="UP000829354"/>
    </source>
</evidence>
<evidence type="ECO:0000313" key="15">
    <source>
        <dbReference type="EMBL" id="UMM22028.1"/>
    </source>
</evidence>
<dbReference type="InterPro" id="IPR001374">
    <property type="entry name" value="R3H_dom"/>
</dbReference>
<dbReference type="Pfam" id="PF01778">
    <property type="entry name" value="Ribosomal_L28e"/>
    <property type="match status" value="1"/>
</dbReference>
<feature type="region of interest" description="Disordered" evidence="12">
    <location>
        <begin position="765"/>
        <end position="790"/>
    </location>
</feature>
<evidence type="ECO:0000256" key="4">
    <source>
        <dbReference type="ARBA" id="ARBA00022723"/>
    </source>
</evidence>
<evidence type="ECO:0000256" key="3">
    <source>
        <dbReference type="ARBA" id="ARBA00007269"/>
    </source>
</evidence>
<feature type="compositionally biased region" description="Acidic residues" evidence="12">
    <location>
        <begin position="1345"/>
        <end position="1377"/>
    </location>
</feature>
<dbReference type="Gene3D" id="3.30.390.110">
    <property type="match status" value="1"/>
</dbReference>
<dbReference type="PROSITE" id="PS51061">
    <property type="entry name" value="R3H"/>
    <property type="match status" value="1"/>
</dbReference>
<dbReference type="SMART" id="SM00393">
    <property type="entry name" value="R3H"/>
    <property type="match status" value="1"/>
</dbReference>
<dbReference type="GO" id="GO:0030684">
    <property type="term" value="C:preribosome"/>
    <property type="evidence" value="ECO:0007669"/>
    <property type="project" value="UniProtKB-ARBA"/>
</dbReference>
<dbReference type="InterPro" id="IPR006958">
    <property type="entry name" value="Mak16"/>
</dbReference>
<evidence type="ECO:0000256" key="5">
    <source>
        <dbReference type="ARBA" id="ARBA00022737"/>
    </source>
</evidence>
<feature type="domain" description="R3H" evidence="14">
    <location>
        <begin position="848"/>
        <end position="918"/>
    </location>
</feature>
<feature type="region of interest" description="Disordered" evidence="12">
    <location>
        <begin position="1004"/>
        <end position="1041"/>
    </location>
</feature>
<evidence type="ECO:0000259" key="13">
    <source>
        <dbReference type="PROSITE" id="PS50089"/>
    </source>
</evidence>
<evidence type="ECO:0000256" key="8">
    <source>
        <dbReference type="ARBA" id="ARBA00023015"/>
    </source>
</evidence>
<dbReference type="EMBL" id="CP092622">
    <property type="protein sequence ID" value="UMM22028.1"/>
    <property type="molecule type" value="Genomic_DNA"/>
</dbReference>
<feature type="compositionally biased region" description="Acidic residues" evidence="12">
    <location>
        <begin position="1324"/>
        <end position="1335"/>
    </location>
</feature>
<dbReference type="PANTHER" id="PTHR12360">
    <property type="entry name" value="NUCLEAR TRANSCRIPTION FACTOR, X-BOX BINDING 1 NFX1"/>
    <property type="match status" value="1"/>
</dbReference>
<evidence type="ECO:0000256" key="1">
    <source>
        <dbReference type="ARBA" id="ARBA00004123"/>
    </source>
</evidence>
<feature type="compositionally biased region" description="Polar residues" evidence="12">
    <location>
        <begin position="1"/>
        <end position="16"/>
    </location>
</feature>
<feature type="compositionally biased region" description="Acidic residues" evidence="12">
    <location>
        <begin position="1304"/>
        <end position="1314"/>
    </location>
</feature>
<name>A0AAE9EHB0_CAEBR</name>
<keyword evidence="10" id="KW-0539">Nucleus</keyword>
<reference evidence="15 16" key="1">
    <citation type="submission" date="2022-04" db="EMBL/GenBank/DDBJ databases">
        <title>Chromosome-level reference genomes for two strains of Caenorhabditis briggsae: an improved platform for comparative genomics.</title>
        <authorList>
            <person name="Stevens L."/>
            <person name="Andersen E."/>
        </authorList>
    </citation>
    <scope>NUCLEOTIDE SEQUENCE [LARGE SCALE GENOMIC DNA]</scope>
    <source>
        <strain evidence="15">VX34</strain>
        <tissue evidence="15">Whole-organism</tissue>
    </source>
</reference>
<gene>
    <name evidence="15" type="ORF">L5515_003454</name>
</gene>
<comment type="subcellular location">
    <subcellularLocation>
        <location evidence="1">Nucleus</location>
    </subcellularLocation>
</comment>
<dbReference type="Proteomes" id="UP000829354">
    <property type="component" value="Chromosome III"/>
</dbReference>
<accession>A0AAE9EHB0</accession>